<evidence type="ECO:0000313" key="5">
    <source>
        <dbReference type="Proteomes" id="UP001152607"/>
    </source>
</evidence>
<organism evidence="4 5">
    <name type="scientific">Periconia digitata</name>
    <dbReference type="NCBI Taxonomy" id="1303443"/>
    <lineage>
        <taxon>Eukaryota</taxon>
        <taxon>Fungi</taxon>
        <taxon>Dikarya</taxon>
        <taxon>Ascomycota</taxon>
        <taxon>Pezizomycotina</taxon>
        <taxon>Dothideomycetes</taxon>
        <taxon>Pleosporomycetidae</taxon>
        <taxon>Pleosporales</taxon>
        <taxon>Massarineae</taxon>
        <taxon>Periconiaceae</taxon>
        <taxon>Periconia</taxon>
    </lineage>
</organism>
<keyword evidence="2" id="KW-1133">Transmembrane helix</keyword>
<dbReference type="PANTHER" id="PTHR37013:SF3">
    <property type="entry name" value="INTEGRAL MEMBRANE PROTEIN (AFU_ORTHOLOGUE AFUA_1G05950)"/>
    <property type="match status" value="1"/>
</dbReference>
<feature type="transmembrane region" description="Helical" evidence="2">
    <location>
        <begin position="165"/>
        <end position="185"/>
    </location>
</feature>
<evidence type="ECO:0000313" key="4">
    <source>
        <dbReference type="EMBL" id="CAI6293068.1"/>
    </source>
</evidence>
<reference evidence="4" key="1">
    <citation type="submission" date="2023-01" db="EMBL/GenBank/DDBJ databases">
        <authorList>
            <person name="Van Ghelder C."/>
            <person name="Rancurel C."/>
        </authorList>
    </citation>
    <scope>NUCLEOTIDE SEQUENCE</scope>
    <source>
        <strain evidence="4">CNCM I-4278</strain>
    </source>
</reference>
<feature type="transmembrane region" description="Helical" evidence="2">
    <location>
        <begin position="206"/>
        <end position="227"/>
    </location>
</feature>
<sequence length="425" mass="47196">MAIAPEDSNIGSDVQVGVTNGLIICAFLSVAWYNVAELTVLIQSFFKRYAGFYYYSLLVATWGIFFHGLGMFLKFYHINEDVKGEDIINTVIVWTGWCMMVTGQSIVLYSRLHLVAQAKWTKYVLWVIIFDAIVLHSTTGVATFLTNTTSTPERWIPLYSVIEKIQVTWFFLQEVMLSGIYIWKTTALLRIEGPLFESRRDARRKVLVHTIVMSAIIIALDIALLGLEFAGLYDIQTSFKGAVYSIKLKMEFTILNQLMNLVRGTLRNTNTSSTGPNSKAHRNTTIITATPSGGVHGAKSSITTTSRFSRHVHVMHGNEAAHHRSIGPYSKMDDDVEEIGADGIRLENLKNGDVLKTTTMEVKVERVGEEDEIQQEPFDRVVNERRVGAGGGGDGRATGLSSRSESAASSEVYVIEMCDKGSGNV</sequence>
<feature type="transmembrane region" description="Helical" evidence="2">
    <location>
        <begin position="87"/>
        <end position="111"/>
    </location>
</feature>
<accession>A0A9W4XLJ7</accession>
<evidence type="ECO:0000256" key="1">
    <source>
        <dbReference type="SAM" id="MobiDB-lite"/>
    </source>
</evidence>
<name>A0A9W4XLJ7_9PLEO</name>
<keyword evidence="5" id="KW-1185">Reference proteome</keyword>
<keyword evidence="2" id="KW-0472">Membrane</keyword>
<dbReference type="Proteomes" id="UP001152607">
    <property type="component" value="Unassembled WGS sequence"/>
</dbReference>
<dbReference type="Pfam" id="PF24802">
    <property type="entry name" value="DUF7703"/>
    <property type="match status" value="1"/>
</dbReference>
<dbReference type="OrthoDB" id="405906at2759"/>
<dbReference type="InterPro" id="IPR056120">
    <property type="entry name" value="DUF7703"/>
</dbReference>
<gene>
    <name evidence="4" type="ORF">PDIGIT_LOCUS2534</name>
</gene>
<evidence type="ECO:0000259" key="3">
    <source>
        <dbReference type="Pfam" id="PF24802"/>
    </source>
</evidence>
<dbReference type="EMBL" id="CAOQHR010000002">
    <property type="protein sequence ID" value="CAI6293068.1"/>
    <property type="molecule type" value="Genomic_DNA"/>
</dbReference>
<dbReference type="AlphaFoldDB" id="A0A9W4XLJ7"/>
<feature type="compositionally biased region" description="Low complexity" evidence="1">
    <location>
        <begin position="397"/>
        <end position="409"/>
    </location>
</feature>
<comment type="caution">
    <text evidence="4">The sequence shown here is derived from an EMBL/GenBank/DDBJ whole genome shotgun (WGS) entry which is preliminary data.</text>
</comment>
<feature type="region of interest" description="Disordered" evidence="1">
    <location>
        <begin position="384"/>
        <end position="409"/>
    </location>
</feature>
<proteinExistence type="predicted"/>
<evidence type="ECO:0000256" key="2">
    <source>
        <dbReference type="SAM" id="Phobius"/>
    </source>
</evidence>
<dbReference type="PANTHER" id="PTHR37013">
    <property type="entry name" value="INTEGRAL MEMBRANE PROTEIN (AFU_ORTHOLOGUE AFUA_1G05950)-RELATED"/>
    <property type="match status" value="1"/>
</dbReference>
<feature type="domain" description="DUF7703" evidence="3">
    <location>
        <begin position="15"/>
        <end position="264"/>
    </location>
</feature>
<keyword evidence="2" id="KW-0812">Transmembrane</keyword>
<feature type="transmembrane region" description="Helical" evidence="2">
    <location>
        <begin position="123"/>
        <end position="145"/>
    </location>
</feature>
<protein>
    <recommendedName>
        <fullName evidence="3">DUF7703 domain-containing protein</fullName>
    </recommendedName>
</protein>
<feature type="transmembrane region" description="Helical" evidence="2">
    <location>
        <begin position="20"/>
        <end position="40"/>
    </location>
</feature>
<feature type="transmembrane region" description="Helical" evidence="2">
    <location>
        <begin position="52"/>
        <end position="75"/>
    </location>
</feature>